<evidence type="ECO:0000313" key="3">
    <source>
        <dbReference type="EMBL" id="NLS10306.1"/>
    </source>
</evidence>
<comment type="caution">
    <text evidence="3">The sequence shown here is derived from an EMBL/GenBank/DDBJ whole genome shotgun (WGS) entry which is preliminary data.</text>
</comment>
<name>A0A7X8TKL9_9MICC</name>
<dbReference type="InterPro" id="IPR050966">
    <property type="entry name" value="Glutamyl_endopeptidase"/>
</dbReference>
<dbReference type="PANTHER" id="PTHR15462">
    <property type="entry name" value="SERINE PROTEASE"/>
    <property type="match status" value="1"/>
</dbReference>
<evidence type="ECO:0000256" key="1">
    <source>
        <dbReference type="ARBA" id="ARBA00022729"/>
    </source>
</evidence>
<dbReference type="PANTHER" id="PTHR15462:SF19">
    <property type="entry name" value="PEPTIDASE S1 DOMAIN-CONTAINING PROTEIN"/>
    <property type="match status" value="1"/>
</dbReference>
<gene>
    <name evidence="3" type="ORF">HGQ17_09940</name>
</gene>
<reference evidence="3 4" key="1">
    <citation type="submission" date="2020-04" db="EMBL/GenBank/DDBJ databases">
        <title>Nesterenkonia sp. nov., isolated from marine sediment.</title>
        <authorList>
            <person name="Zhang G."/>
        </authorList>
    </citation>
    <scope>NUCLEOTIDE SEQUENCE [LARGE SCALE GENOMIC DNA]</scope>
    <source>
        <strain evidence="3 4">MY13</strain>
    </source>
</reference>
<feature type="chain" id="PRO_5030877124" description="Trypsin-like serine protease" evidence="2">
    <location>
        <begin position="29"/>
        <end position="310"/>
    </location>
</feature>
<evidence type="ECO:0000313" key="4">
    <source>
        <dbReference type="Proteomes" id="UP000523139"/>
    </source>
</evidence>
<organism evidence="3 4">
    <name type="scientific">Nesterenkonia sedimenti</name>
    <dbReference type="NCBI Taxonomy" id="1463632"/>
    <lineage>
        <taxon>Bacteria</taxon>
        <taxon>Bacillati</taxon>
        <taxon>Actinomycetota</taxon>
        <taxon>Actinomycetes</taxon>
        <taxon>Micrococcales</taxon>
        <taxon>Micrococcaceae</taxon>
        <taxon>Nesterenkonia</taxon>
    </lineage>
</organism>
<keyword evidence="1 2" id="KW-0732">Signal</keyword>
<protein>
    <recommendedName>
        <fullName evidence="5">Trypsin-like serine protease</fullName>
    </recommendedName>
</protein>
<sequence length="310" mass="32753">MKRIKRTLSLTGVLTLGAAGLTAAPAGASSPETETFDEAEKTAAEEYWTEERMANAQPADVEVDEAEHRSLVDNAEEVARGTERLVQPTLSAPDPQESPHVGKVFFSTPEGDFVCSGNLVASENQSTVATAGHCLHDGAPGAEFADNYVFAPAYDEGESEYGLWAAEELVATEEWIAAGDMSYDVGFAVIEEQEGLTLEEAVGGASPIAFNQDSSQYYTAYGYPAAAPYDGETLETCSGYAQDSPLTPSTFGIPCSMTGGSSGGPWFMGSGPTGAQASVNSYKYVFNPLWMYGPYFGESAEAAYDLAAGY</sequence>
<evidence type="ECO:0008006" key="5">
    <source>
        <dbReference type="Google" id="ProtNLM"/>
    </source>
</evidence>
<dbReference type="Proteomes" id="UP000523139">
    <property type="component" value="Unassembled WGS sequence"/>
</dbReference>
<keyword evidence="4" id="KW-1185">Reference proteome</keyword>
<dbReference type="EMBL" id="JABAHY010000008">
    <property type="protein sequence ID" value="NLS10306.1"/>
    <property type="molecule type" value="Genomic_DNA"/>
</dbReference>
<evidence type="ECO:0000256" key="2">
    <source>
        <dbReference type="SAM" id="SignalP"/>
    </source>
</evidence>
<dbReference type="AlphaFoldDB" id="A0A7X8TKL9"/>
<dbReference type="Gene3D" id="2.40.10.10">
    <property type="entry name" value="Trypsin-like serine proteases"/>
    <property type="match status" value="2"/>
</dbReference>
<dbReference type="InterPro" id="IPR009003">
    <property type="entry name" value="Peptidase_S1_PA"/>
</dbReference>
<dbReference type="InterPro" id="IPR043504">
    <property type="entry name" value="Peptidase_S1_PA_chymotrypsin"/>
</dbReference>
<feature type="signal peptide" evidence="2">
    <location>
        <begin position="1"/>
        <end position="28"/>
    </location>
</feature>
<dbReference type="RefSeq" id="WP_168887786.1">
    <property type="nucleotide sequence ID" value="NZ_JABAHY010000008.1"/>
</dbReference>
<accession>A0A7X8TKL9</accession>
<dbReference type="SUPFAM" id="SSF50494">
    <property type="entry name" value="Trypsin-like serine proteases"/>
    <property type="match status" value="1"/>
</dbReference>
<proteinExistence type="predicted"/>